<organism evidence="5 6">
    <name type="scientific">Alkalibacter saccharofermentans DSM 14828</name>
    <dbReference type="NCBI Taxonomy" id="1120975"/>
    <lineage>
        <taxon>Bacteria</taxon>
        <taxon>Bacillati</taxon>
        <taxon>Bacillota</taxon>
        <taxon>Clostridia</taxon>
        <taxon>Eubacteriales</taxon>
        <taxon>Eubacteriaceae</taxon>
        <taxon>Alkalibacter</taxon>
    </lineage>
</organism>
<evidence type="ECO:0000256" key="3">
    <source>
        <dbReference type="ARBA" id="ARBA00022840"/>
    </source>
</evidence>
<sequence length="214" mass="23953">MYDLKNIKFKNILDIKEINIPRGKITCIVGESGSGKTTLLRMLNNLTSPDSGDIFYNGESIFDIDPVSLRRKAVMLPQTPAIFSGTVRDNLLIGLKLSQKPEVSDEELIKAMDMVKLSKDLDSDSDFLSGGEKQRLAIARVMLMDPEVLLLDEPSSALDEDTEQFVISSLVEYARDKKKTMVMVTHSKKIAREFADEIIEIKNKNMPITGRSLV</sequence>
<gene>
    <name evidence="5" type="ORF">SAMN02746064_01356</name>
</gene>
<dbReference type="InterPro" id="IPR017871">
    <property type="entry name" value="ABC_transporter-like_CS"/>
</dbReference>
<dbReference type="STRING" id="1120975.SAMN02746064_01356"/>
<dbReference type="InterPro" id="IPR003593">
    <property type="entry name" value="AAA+_ATPase"/>
</dbReference>
<dbReference type="GO" id="GO:0016887">
    <property type="term" value="F:ATP hydrolysis activity"/>
    <property type="evidence" value="ECO:0007669"/>
    <property type="project" value="InterPro"/>
</dbReference>
<keyword evidence="2" id="KW-0547">Nucleotide-binding</keyword>
<protein>
    <submittedName>
        <fullName evidence="5">Putative ABC transport system ATP-binding protein</fullName>
    </submittedName>
</protein>
<dbReference type="Gene3D" id="3.40.50.300">
    <property type="entry name" value="P-loop containing nucleotide triphosphate hydrolases"/>
    <property type="match status" value="1"/>
</dbReference>
<dbReference type="InterPro" id="IPR003439">
    <property type="entry name" value="ABC_transporter-like_ATP-bd"/>
</dbReference>
<keyword evidence="3 5" id="KW-0067">ATP-binding</keyword>
<dbReference type="Proteomes" id="UP000184251">
    <property type="component" value="Unassembled WGS sequence"/>
</dbReference>
<dbReference type="Pfam" id="PF00005">
    <property type="entry name" value="ABC_tran"/>
    <property type="match status" value="1"/>
</dbReference>
<feature type="domain" description="ABC transporter" evidence="4">
    <location>
        <begin position="2"/>
        <end position="214"/>
    </location>
</feature>
<accession>A0A1M4WYN6</accession>
<dbReference type="InterPro" id="IPR027417">
    <property type="entry name" value="P-loop_NTPase"/>
</dbReference>
<dbReference type="PANTHER" id="PTHR43423">
    <property type="entry name" value="ABC TRANSPORTER I FAMILY MEMBER 17"/>
    <property type="match status" value="1"/>
</dbReference>
<keyword evidence="1" id="KW-0813">Transport</keyword>
<dbReference type="RefSeq" id="WP_073270424.1">
    <property type="nucleotide sequence ID" value="NZ_FQTU01000008.1"/>
</dbReference>
<dbReference type="EMBL" id="FQTU01000008">
    <property type="protein sequence ID" value="SHE86183.1"/>
    <property type="molecule type" value="Genomic_DNA"/>
</dbReference>
<evidence type="ECO:0000256" key="1">
    <source>
        <dbReference type="ARBA" id="ARBA00022448"/>
    </source>
</evidence>
<dbReference type="CDD" id="cd03228">
    <property type="entry name" value="ABCC_MRP_Like"/>
    <property type="match status" value="1"/>
</dbReference>
<keyword evidence="6" id="KW-1185">Reference proteome</keyword>
<dbReference type="PROSITE" id="PS50893">
    <property type="entry name" value="ABC_TRANSPORTER_2"/>
    <property type="match status" value="1"/>
</dbReference>
<dbReference type="AlphaFoldDB" id="A0A1M4WYN6"/>
<dbReference type="OrthoDB" id="9785080at2"/>
<dbReference type="PANTHER" id="PTHR43423:SF1">
    <property type="entry name" value="ABC TRANSPORTER I FAMILY MEMBER 17"/>
    <property type="match status" value="1"/>
</dbReference>
<evidence type="ECO:0000259" key="4">
    <source>
        <dbReference type="PROSITE" id="PS50893"/>
    </source>
</evidence>
<evidence type="ECO:0000256" key="2">
    <source>
        <dbReference type="ARBA" id="ARBA00022741"/>
    </source>
</evidence>
<dbReference type="PROSITE" id="PS00211">
    <property type="entry name" value="ABC_TRANSPORTER_1"/>
    <property type="match status" value="1"/>
</dbReference>
<dbReference type="SMART" id="SM00382">
    <property type="entry name" value="AAA"/>
    <property type="match status" value="1"/>
</dbReference>
<proteinExistence type="predicted"/>
<dbReference type="FunFam" id="3.40.50.300:FF:001209">
    <property type="entry name" value="ABC transporter, ATP-binding protein"/>
    <property type="match status" value="1"/>
</dbReference>
<evidence type="ECO:0000313" key="6">
    <source>
        <dbReference type="Proteomes" id="UP000184251"/>
    </source>
</evidence>
<evidence type="ECO:0000313" key="5">
    <source>
        <dbReference type="EMBL" id="SHE86183.1"/>
    </source>
</evidence>
<dbReference type="SUPFAM" id="SSF52540">
    <property type="entry name" value="P-loop containing nucleoside triphosphate hydrolases"/>
    <property type="match status" value="1"/>
</dbReference>
<reference evidence="5 6" key="1">
    <citation type="submission" date="2016-11" db="EMBL/GenBank/DDBJ databases">
        <authorList>
            <person name="Jaros S."/>
            <person name="Januszkiewicz K."/>
            <person name="Wedrychowicz H."/>
        </authorList>
    </citation>
    <scope>NUCLEOTIDE SEQUENCE [LARGE SCALE GENOMIC DNA]</scope>
    <source>
        <strain evidence="5 6">DSM 14828</strain>
    </source>
</reference>
<dbReference type="GO" id="GO:0005524">
    <property type="term" value="F:ATP binding"/>
    <property type="evidence" value="ECO:0007669"/>
    <property type="project" value="UniProtKB-KW"/>
</dbReference>
<name>A0A1M4WYN6_9FIRM</name>